<dbReference type="InterPro" id="IPR050472">
    <property type="entry name" value="Anth_synth/Amidotransfase"/>
</dbReference>
<dbReference type="InterPro" id="IPR029062">
    <property type="entry name" value="Class_I_gatase-like"/>
</dbReference>
<keyword evidence="3" id="KW-0057">Aromatic amino acid biosynthesis</keyword>
<sequence>MTSASTIPIPPLPRTVILDYYDSYTNNLLTLFTQLYSDEEVLKKVVVVKADRYTWDEFQTQVIPSIDCIILSPGPGRPDTPSDIGFALDLLRLHPVPILGVCLGHQAIGVAFGGKIINTPRISHGHVIPVKPVLPALGLFDSPVWKNSGIEDVFKVVVYNSLTIEPETLPEDLEVTAWSALDEERRTIQGIRHKSYPIWGVQYHPETKQSI</sequence>
<dbReference type="InParanoid" id="A0A4Q1BKT5"/>
<dbReference type="GO" id="GO:0000162">
    <property type="term" value="P:L-tryptophan biosynthetic process"/>
    <property type="evidence" value="ECO:0007669"/>
    <property type="project" value="UniProtKB-KW"/>
</dbReference>
<dbReference type="STRING" id="5217.A0A4Q1BKT5"/>
<dbReference type="PRINTS" id="PR00097">
    <property type="entry name" value="ANTSNTHASEII"/>
</dbReference>
<evidence type="ECO:0000256" key="1">
    <source>
        <dbReference type="ARBA" id="ARBA00004873"/>
    </source>
</evidence>
<gene>
    <name evidence="6" type="ORF">M231_04287</name>
</gene>
<dbReference type="AlphaFoldDB" id="A0A4Q1BKT5"/>
<dbReference type="VEuPathDB" id="FungiDB:TREMEDRAFT_37133"/>
<keyword evidence="7" id="KW-1185">Reference proteome</keyword>
<dbReference type="PROSITE" id="PS51273">
    <property type="entry name" value="GATASE_TYPE_1"/>
    <property type="match status" value="1"/>
</dbReference>
<evidence type="ECO:0000256" key="3">
    <source>
        <dbReference type="ARBA" id="ARBA00022822"/>
    </source>
</evidence>
<dbReference type="EMBL" id="SDIL01000048">
    <property type="protein sequence ID" value="RXK38378.1"/>
    <property type="molecule type" value="Genomic_DNA"/>
</dbReference>
<name>A0A4Q1BKT5_TREME</name>
<dbReference type="InterPro" id="IPR006221">
    <property type="entry name" value="TrpG/PapA_dom"/>
</dbReference>
<dbReference type="PRINTS" id="PR00099">
    <property type="entry name" value="CPSGATASE"/>
</dbReference>
<dbReference type="PRINTS" id="PR00096">
    <property type="entry name" value="GATASE"/>
</dbReference>
<dbReference type="GO" id="GO:0004049">
    <property type="term" value="F:anthranilate synthase activity"/>
    <property type="evidence" value="ECO:0007669"/>
    <property type="project" value="UniProtKB-EC"/>
</dbReference>
<comment type="pathway">
    <text evidence="1">Amino-acid biosynthesis; L-tryptophan biosynthesis; L-tryptophan from chorismate: step 1/5.</text>
</comment>
<reference evidence="6 7" key="1">
    <citation type="submission" date="2016-06" db="EMBL/GenBank/DDBJ databases">
        <title>Evolution of pathogenesis and genome organization in the Tremellales.</title>
        <authorList>
            <person name="Cuomo C."/>
            <person name="Litvintseva A."/>
            <person name="Heitman J."/>
            <person name="Chen Y."/>
            <person name="Sun S."/>
            <person name="Springer D."/>
            <person name="Dromer F."/>
            <person name="Young S."/>
            <person name="Zeng Q."/>
            <person name="Chapman S."/>
            <person name="Gujja S."/>
            <person name="Saif S."/>
            <person name="Birren B."/>
        </authorList>
    </citation>
    <scope>NUCLEOTIDE SEQUENCE [LARGE SCALE GENOMIC DNA]</scope>
    <source>
        <strain evidence="6 7">ATCC 28783</strain>
    </source>
</reference>
<evidence type="ECO:0000259" key="5">
    <source>
        <dbReference type="Pfam" id="PF00117"/>
    </source>
</evidence>
<evidence type="ECO:0000313" key="6">
    <source>
        <dbReference type="EMBL" id="RXK38378.1"/>
    </source>
</evidence>
<keyword evidence="3" id="KW-0028">Amino-acid biosynthesis</keyword>
<dbReference type="SUPFAM" id="SSF52317">
    <property type="entry name" value="Class I glutamine amidotransferase-like"/>
    <property type="match status" value="1"/>
</dbReference>
<dbReference type="Pfam" id="PF00117">
    <property type="entry name" value="GATase"/>
    <property type="match status" value="1"/>
</dbReference>
<dbReference type="CDD" id="cd01743">
    <property type="entry name" value="GATase1_Anthranilate_Synthase"/>
    <property type="match status" value="1"/>
</dbReference>
<evidence type="ECO:0000256" key="2">
    <source>
        <dbReference type="ARBA" id="ARBA00012266"/>
    </source>
</evidence>
<dbReference type="InterPro" id="IPR017926">
    <property type="entry name" value="GATASE"/>
</dbReference>
<organism evidence="6 7">
    <name type="scientific">Tremella mesenterica</name>
    <name type="common">Jelly fungus</name>
    <dbReference type="NCBI Taxonomy" id="5217"/>
    <lineage>
        <taxon>Eukaryota</taxon>
        <taxon>Fungi</taxon>
        <taxon>Dikarya</taxon>
        <taxon>Basidiomycota</taxon>
        <taxon>Agaricomycotina</taxon>
        <taxon>Tremellomycetes</taxon>
        <taxon>Tremellales</taxon>
        <taxon>Tremellaceae</taxon>
        <taxon>Tremella</taxon>
    </lineage>
</organism>
<evidence type="ECO:0000313" key="7">
    <source>
        <dbReference type="Proteomes" id="UP000289152"/>
    </source>
</evidence>
<accession>A0A4Q1BKT5</accession>
<feature type="domain" description="Glutamine amidotransferase" evidence="5">
    <location>
        <begin position="16"/>
        <end position="209"/>
    </location>
</feature>
<dbReference type="GO" id="GO:0005829">
    <property type="term" value="C:cytosol"/>
    <property type="evidence" value="ECO:0007669"/>
    <property type="project" value="TreeGrafter"/>
</dbReference>
<dbReference type="Proteomes" id="UP000289152">
    <property type="component" value="Unassembled WGS sequence"/>
</dbReference>
<comment type="caution">
    <text evidence="6">The sequence shown here is derived from an EMBL/GenBank/DDBJ whole genome shotgun (WGS) entry which is preliminary data.</text>
</comment>
<keyword evidence="3" id="KW-0822">Tryptophan biosynthesis</keyword>
<evidence type="ECO:0000256" key="4">
    <source>
        <dbReference type="ARBA" id="ARBA00022962"/>
    </source>
</evidence>
<dbReference type="PANTHER" id="PTHR43418:SF4">
    <property type="entry name" value="MULTIFUNCTIONAL TRYPTOPHAN BIOSYNTHESIS PROTEIN"/>
    <property type="match status" value="1"/>
</dbReference>
<dbReference type="FunCoup" id="A0A4Q1BKT5">
    <property type="interactions" value="42"/>
</dbReference>
<keyword evidence="4" id="KW-0315">Glutamine amidotransferase</keyword>
<dbReference type="EC" id="4.1.3.27" evidence="2"/>
<protein>
    <recommendedName>
        <fullName evidence="2">anthranilate synthase</fullName>
        <ecNumber evidence="2">4.1.3.27</ecNumber>
    </recommendedName>
</protein>
<dbReference type="Gene3D" id="3.40.50.880">
    <property type="match status" value="1"/>
</dbReference>
<dbReference type="OrthoDB" id="64220at2759"/>
<dbReference type="PANTHER" id="PTHR43418">
    <property type="entry name" value="MULTIFUNCTIONAL TRYPTOPHAN BIOSYNTHESIS PROTEIN-RELATED"/>
    <property type="match status" value="1"/>
</dbReference>
<proteinExistence type="predicted"/>